<dbReference type="GO" id="GO:0005524">
    <property type="term" value="F:ATP binding"/>
    <property type="evidence" value="ECO:0007669"/>
    <property type="project" value="UniProtKB-KW"/>
</dbReference>
<evidence type="ECO:0000256" key="1">
    <source>
        <dbReference type="ARBA" id="ARBA00004123"/>
    </source>
</evidence>
<reference evidence="7" key="1">
    <citation type="submission" date="2010-04" db="EMBL/GenBank/DDBJ databases">
        <authorList>
            <person name="Reid K.E."/>
            <person name="Liao N."/>
            <person name="Chan S."/>
            <person name="Docking R."/>
            <person name="Taylor G."/>
            <person name="Moore R."/>
            <person name="Mayo M."/>
            <person name="Munro S."/>
            <person name="King J."/>
            <person name="Yanchuk A."/>
            <person name="Holt R."/>
            <person name="Jones S."/>
            <person name="Marra M."/>
            <person name="Ritland C.E."/>
            <person name="Ritland K."/>
            <person name="Bohlmann J."/>
        </authorList>
    </citation>
    <scope>NUCLEOTIDE SEQUENCE</scope>
    <source>
        <tissue evidence="7">Bud</tissue>
    </source>
</reference>
<proteinExistence type="evidence at transcript level"/>
<evidence type="ECO:0000256" key="2">
    <source>
        <dbReference type="ARBA" id="ARBA00022741"/>
    </source>
</evidence>
<dbReference type="EMBL" id="BT123984">
    <property type="protein sequence ID" value="ADE77267.1"/>
    <property type="molecule type" value="mRNA"/>
</dbReference>
<evidence type="ECO:0000313" key="7">
    <source>
        <dbReference type="EMBL" id="ADE77267.1"/>
    </source>
</evidence>
<keyword evidence="4" id="KW-0067">ATP-binding</keyword>
<keyword evidence="5" id="KW-0539">Nucleus</keyword>
<dbReference type="PANTHER" id="PTHR12172">
    <property type="entry name" value="CELL CYCLE CHECKPOINT PROTEIN RAD17"/>
    <property type="match status" value="1"/>
</dbReference>
<keyword evidence="3" id="KW-0227">DNA damage</keyword>
<evidence type="ECO:0000256" key="6">
    <source>
        <dbReference type="ARBA" id="ARBA00023306"/>
    </source>
</evidence>
<dbReference type="GO" id="GO:0003689">
    <property type="term" value="F:DNA clamp loader activity"/>
    <property type="evidence" value="ECO:0007669"/>
    <property type="project" value="TreeGrafter"/>
</dbReference>
<dbReference type="PANTHER" id="PTHR12172:SF1">
    <property type="entry name" value="P-LOOP CONTAINING NUCLEOSIDE TRIPHOSPHATE HYDROLASES SUPERFAMILY PROTEIN"/>
    <property type="match status" value="1"/>
</dbReference>
<comment type="subcellular location">
    <subcellularLocation>
        <location evidence="1">Nucleus</location>
    </subcellularLocation>
</comment>
<dbReference type="GO" id="GO:0033314">
    <property type="term" value="P:mitotic DNA replication checkpoint signaling"/>
    <property type="evidence" value="ECO:0007669"/>
    <property type="project" value="TreeGrafter"/>
</dbReference>
<keyword evidence="2" id="KW-0547">Nucleotide-binding</keyword>
<dbReference type="AlphaFoldDB" id="D5ACJ8"/>
<evidence type="ECO:0000256" key="4">
    <source>
        <dbReference type="ARBA" id="ARBA00022840"/>
    </source>
</evidence>
<dbReference type="GO" id="GO:0006281">
    <property type="term" value="P:DNA repair"/>
    <property type="evidence" value="ECO:0007669"/>
    <property type="project" value="InterPro"/>
</dbReference>
<name>D5ACJ8_PICSI</name>
<dbReference type="InterPro" id="IPR004582">
    <property type="entry name" value="Checkpoint_prot_Rad17_Rad24"/>
</dbReference>
<sequence length="356" mass="39129">MVVRNEDFTASQTINESSDAGLLTSKQQAKIVDNMELDTCHTGNKDRKVIVKCSEFNTSEEHNDNRSIAAAYEALPLMVECSRVGFTIGNIESKKYECLGAENPVQQTWLKMLNCREKFKPLLSSGCKDALSSIELATKLTDIISSSDLLLSSYELDHNNACKPSHGSRNVYLHGNYSTISCPDERVEITSTLAQNSLCLCAKRCSMMGSCFGDAHNFNLGKELLAASTNVVAMGKLILGQINHGMVWSEQFSKIGPSAEEQHSERQGMESKLSDALNSLVPKKSFFMAKGVAFHEYTSFLGRISKLEGVRLSHANTLKRRARGHHHYLNAGPNSLSSENIASLVQHSSYGEAPGR</sequence>
<dbReference type="GO" id="GO:0005634">
    <property type="term" value="C:nucleus"/>
    <property type="evidence" value="ECO:0007669"/>
    <property type="project" value="UniProtKB-SubCell"/>
</dbReference>
<accession>D5ACJ8</accession>
<organism evidence="7">
    <name type="scientific">Picea sitchensis</name>
    <name type="common">Sitka spruce</name>
    <name type="synonym">Pinus sitchensis</name>
    <dbReference type="NCBI Taxonomy" id="3332"/>
    <lineage>
        <taxon>Eukaryota</taxon>
        <taxon>Viridiplantae</taxon>
        <taxon>Streptophyta</taxon>
        <taxon>Embryophyta</taxon>
        <taxon>Tracheophyta</taxon>
        <taxon>Spermatophyta</taxon>
        <taxon>Pinopsida</taxon>
        <taxon>Pinidae</taxon>
        <taxon>Conifers I</taxon>
        <taxon>Pinales</taxon>
        <taxon>Pinaceae</taxon>
        <taxon>Picea</taxon>
    </lineage>
</organism>
<evidence type="ECO:0000256" key="5">
    <source>
        <dbReference type="ARBA" id="ARBA00023242"/>
    </source>
</evidence>
<protein>
    <submittedName>
        <fullName evidence="7">Uncharacterized protein</fullName>
    </submittedName>
</protein>
<dbReference type="GO" id="GO:0000077">
    <property type="term" value="P:DNA damage checkpoint signaling"/>
    <property type="evidence" value="ECO:0007669"/>
    <property type="project" value="TreeGrafter"/>
</dbReference>
<dbReference type="GO" id="GO:0003682">
    <property type="term" value="F:chromatin binding"/>
    <property type="evidence" value="ECO:0007669"/>
    <property type="project" value="TreeGrafter"/>
</dbReference>
<keyword evidence="6" id="KW-0131">Cell cycle</keyword>
<evidence type="ECO:0000256" key="3">
    <source>
        <dbReference type="ARBA" id="ARBA00022763"/>
    </source>
</evidence>